<name>A0ABP1D6H7_9APHY</name>
<dbReference type="PROSITE" id="PS50878">
    <property type="entry name" value="RT_POL"/>
    <property type="match status" value="1"/>
</dbReference>
<dbReference type="InterPro" id="IPR043502">
    <property type="entry name" value="DNA/RNA_pol_sf"/>
</dbReference>
<evidence type="ECO:0000313" key="3">
    <source>
        <dbReference type="Proteomes" id="UP001497453"/>
    </source>
</evidence>
<reference evidence="3" key="1">
    <citation type="submission" date="2024-04" db="EMBL/GenBank/DDBJ databases">
        <authorList>
            <person name="Shaw F."/>
            <person name="Minotto A."/>
        </authorList>
    </citation>
    <scope>NUCLEOTIDE SEQUENCE [LARGE SCALE GENOMIC DNA]</scope>
</reference>
<feature type="domain" description="Reverse transcriptase" evidence="1">
    <location>
        <begin position="302"/>
        <end position="581"/>
    </location>
</feature>
<evidence type="ECO:0000259" key="1">
    <source>
        <dbReference type="PROSITE" id="PS50878"/>
    </source>
</evidence>
<dbReference type="PANTHER" id="PTHR19446">
    <property type="entry name" value="REVERSE TRANSCRIPTASES"/>
    <property type="match status" value="1"/>
</dbReference>
<dbReference type="CDD" id="cd01650">
    <property type="entry name" value="RT_nLTR_like"/>
    <property type="match status" value="1"/>
</dbReference>
<dbReference type="Pfam" id="PF00078">
    <property type="entry name" value="RVT_1"/>
    <property type="match status" value="1"/>
</dbReference>
<evidence type="ECO:0000313" key="2">
    <source>
        <dbReference type="EMBL" id="CAL1703472.1"/>
    </source>
</evidence>
<sequence>MIHKYSEKFVHDNRWAALAEQPIEEEGDYDLSSYVDTFSEIMHQTTLSFGIKSQTSGPSVKFPRKLTELLKRYRRYSKQYTKELRSSGVADEMTMTRYRHAKSAFKKEQKDWLRRQQETLYSRISDDFIAHDHKNVWSRLKSQVNEQIHSRSKVRGSGCMPVKDPLTGELQVNRSDVLRVASEHYERVLTYDADGAVSDKERWDKIDLGEKLPALKNLNKDLTWREALQAVRRMNRNTATGKDGVHVNVLKGLVSEECMAQLKAQNPDWRRPDHVRVDLSSSNLPEEPLTPLGKALWRALVASWKGESLPDTWHETMLTHLPKPGNTDPENLDNYCGISLLSVVLKILLQIMTERLQGDAEAANLIAPEQSGFRKREETIAQFLALAETVRRRHLQGLPTVGVFVDFKKAYDRVPHGALYRVLEHIGVRGKFLNMVKHIYDNAKVAVQIDGLVGNAFRMSRGTKQGCPLSPLLFILFINRILQKSSVAGVSVPGVQQNLAGGLYADDLIALEETVTAAQNVCLKLYEWGKRWGMELGISKCGVMLWSSDDSIHMEFEAARFPTPAGEIPKVEEYKYLGIWVDSTLIDHRNGFLGGASLEIRNSKLRAKEGLKALFVLRPLFSDKRCPIPLKVALIRNLIMSLMLYGSEWTGFRQTHAAPLQRVVNIAIRWVLGIPAMSSSFDMYTCCYELGLPTIEEEMAARRTRLHAKLEYGTEKMRTWLQILHDHRDGYKSPHPRSYVWTKSGWNYIDHLIGRQTGPLLEVRDLDGEVGYGHNVINRYATRRNVTDVEEFEADQLRLKVFQLFTEDELGTRVRNTSEESPLRPWAARARIYELHQRSNSYRSPFVENARALIVGMDREGVSVEESEEYFHTKLGLRVLDEPSLVEERLQQNKDISSSDQGRTLMEWRLVRNVRDCVLE</sequence>
<organism evidence="2 3">
    <name type="scientific">Somion occarium</name>
    <dbReference type="NCBI Taxonomy" id="3059160"/>
    <lineage>
        <taxon>Eukaryota</taxon>
        <taxon>Fungi</taxon>
        <taxon>Dikarya</taxon>
        <taxon>Basidiomycota</taxon>
        <taxon>Agaricomycotina</taxon>
        <taxon>Agaricomycetes</taxon>
        <taxon>Polyporales</taxon>
        <taxon>Cerrenaceae</taxon>
        <taxon>Somion</taxon>
    </lineage>
</organism>
<protein>
    <recommendedName>
        <fullName evidence="1">Reverse transcriptase domain-containing protein</fullName>
    </recommendedName>
</protein>
<proteinExistence type="predicted"/>
<dbReference type="EMBL" id="OZ037946">
    <property type="protein sequence ID" value="CAL1703472.1"/>
    <property type="molecule type" value="Genomic_DNA"/>
</dbReference>
<dbReference type="Proteomes" id="UP001497453">
    <property type="component" value="Chromosome 3"/>
</dbReference>
<gene>
    <name evidence="2" type="ORF">GFSPODELE1_LOCUS4597</name>
</gene>
<dbReference type="InterPro" id="IPR000477">
    <property type="entry name" value="RT_dom"/>
</dbReference>
<accession>A0ABP1D6H7</accession>
<dbReference type="SUPFAM" id="SSF56672">
    <property type="entry name" value="DNA/RNA polymerases"/>
    <property type="match status" value="1"/>
</dbReference>
<keyword evidence="3" id="KW-1185">Reference proteome</keyword>